<reference evidence="3 4" key="1">
    <citation type="submission" date="2024-09" db="EMBL/GenBank/DDBJ databases">
        <title>Chromosome-scale assembly of Riccia sorocarpa.</title>
        <authorList>
            <person name="Paukszto L."/>
        </authorList>
    </citation>
    <scope>NUCLEOTIDE SEQUENCE [LARGE SCALE GENOMIC DNA]</scope>
    <source>
        <strain evidence="3">LP-2024</strain>
        <tissue evidence="3">Aerial parts of the thallus</tissue>
    </source>
</reference>
<dbReference type="PANTHER" id="PTHR19446">
    <property type="entry name" value="REVERSE TRANSCRIPTASES"/>
    <property type="match status" value="1"/>
</dbReference>
<dbReference type="Pfam" id="PF13966">
    <property type="entry name" value="zf-RVT"/>
    <property type="match status" value="1"/>
</dbReference>
<gene>
    <name evidence="3" type="ORF">R1sor_015869</name>
</gene>
<proteinExistence type="predicted"/>
<evidence type="ECO:0000256" key="1">
    <source>
        <dbReference type="SAM" id="MobiDB-lite"/>
    </source>
</evidence>
<dbReference type="CDD" id="cd01650">
    <property type="entry name" value="RT_nLTR_like"/>
    <property type="match status" value="1"/>
</dbReference>
<evidence type="ECO:0000313" key="4">
    <source>
        <dbReference type="Proteomes" id="UP001633002"/>
    </source>
</evidence>
<organism evidence="3 4">
    <name type="scientific">Riccia sorocarpa</name>
    <dbReference type="NCBI Taxonomy" id="122646"/>
    <lineage>
        <taxon>Eukaryota</taxon>
        <taxon>Viridiplantae</taxon>
        <taxon>Streptophyta</taxon>
        <taxon>Embryophyta</taxon>
        <taxon>Marchantiophyta</taxon>
        <taxon>Marchantiopsida</taxon>
        <taxon>Marchantiidae</taxon>
        <taxon>Marchantiales</taxon>
        <taxon>Ricciaceae</taxon>
        <taxon>Riccia</taxon>
    </lineage>
</organism>
<keyword evidence="4" id="KW-1185">Reference proteome</keyword>
<accession>A0ABD3HGU6</accession>
<dbReference type="SUPFAM" id="SSF56672">
    <property type="entry name" value="DNA/RNA polymerases"/>
    <property type="match status" value="1"/>
</dbReference>
<dbReference type="AlphaFoldDB" id="A0ABD3HGU6"/>
<feature type="domain" description="Reverse transcriptase" evidence="2">
    <location>
        <begin position="66"/>
        <end position="343"/>
    </location>
</feature>
<comment type="caution">
    <text evidence="3">The sequence shown here is derived from an EMBL/GenBank/DDBJ whole genome shotgun (WGS) entry which is preliminary data.</text>
</comment>
<evidence type="ECO:0000313" key="3">
    <source>
        <dbReference type="EMBL" id="KAL3689560.1"/>
    </source>
</evidence>
<protein>
    <recommendedName>
        <fullName evidence="2">Reverse transcriptase domain-containing protein</fullName>
    </recommendedName>
</protein>
<dbReference type="InterPro" id="IPR043502">
    <property type="entry name" value="DNA/RNA_pol_sf"/>
</dbReference>
<dbReference type="InterPro" id="IPR026960">
    <property type="entry name" value="RVT-Znf"/>
</dbReference>
<dbReference type="PROSITE" id="PS50878">
    <property type="entry name" value="RT_POL"/>
    <property type="match status" value="1"/>
</dbReference>
<feature type="region of interest" description="Disordered" evidence="1">
    <location>
        <begin position="808"/>
        <end position="836"/>
    </location>
</feature>
<dbReference type="EMBL" id="JBJQOH010000004">
    <property type="protein sequence ID" value="KAL3689560.1"/>
    <property type="molecule type" value="Genomic_DNA"/>
</dbReference>
<sequence>MVSLIPNKLATEESCKISAVPDKPEIEKVIFGMKTNKAPGLDGLTIEVLQICWDFVGDSCVKLIHTIWAKKKVLPADCMEVIKLIPKGGDRKLLGNWRPISLMSLTYKIVAKLLANRVKIVLPNLVDIQQTGFVQGRHISDNVLSLKIGQEWAKWTAQKALFIKLDFVKAYDRVDHRFLWKVLEGFGFDSTFISLVQGLNCNGAAKVHINQAFSEEITVRRGVRQGCPLAPLLFALCSQPFMSMLRRAELAGRIRGLQIAPGKSLLHQLFADDTGICIEDKEEYFTELQLILNRYELASGARINIQKSLVMPLGQATVPDWVRTIGCEVAKGRRHFKYLGICVGVEVSDGKARKALVAWKKMIRPKQHGGLGLFSFEDRASSLQMRHATDILDNKPVEWVWMASRMIKIKLLLGPQKREREQWDGMDAMLLLSALRMPDAPTVDRILKVWFSFKPSLGIDRDRIEVPKYLHIRNLKILWQLTGRGQSEDFKILEDGAMQFRLKTVSDLVDSSGAITLENLRTRLGHVERDLEDEEGIWHWLCSLRTTDTKLVKVGCWTWQGKWPVGESWRLPAAFWSNLIEKQKPSFGNLNRYWGMSTEPATWLTRWKQLWQGASLPRHKIGLWRFLQQGFATLHRAAKWHVSDGICRLCRNAQETLIHLVWECSCIQERVRWVAEVISVDNRGLNSFGHTLDVALRLHRQQPMALILLWLHCSMCWKERNKVIFDNTLTRLSIGQMIQGLKAFTGGVCRQRRGEVGDRMKASIEEFFLNANSVWMEHRRRNRVVISLLQEEGISLSTDGHLYSDAQDSSSNITLESSSDSSTQNSASVNISRSED</sequence>
<feature type="compositionally biased region" description="Low complexity" evidence="1">
    <location>
        <begin position="809"/>
        <end position="828"/>
    </location>
</feature>
<dbReference type="Proteomes" id="UP001633002">
    <property type="component" value="Unassembled WGS sequence"/>
</dbReference>
<name>A0ABD3HGU6_9MARC</name>
<dbReference type="InterPro" id="IPR000477">
    <property type="entry name" value="RT_dom"/>
</dbReference>
<evidence type="ECO:0000259" key="2">
    <source>
        <dbReference type="PROSITE" id="PS50878"/>
    </source>
</evidence>
<dbReference type="Pfam" id="PF00078">
    <property type="entry name" value="RVT_1"/>
    <property type="match status" value="1"/>
</dbReference>